<feature type="region of interest" description="Disordered" evidence="1">
    <location>
        <begin position="344"/>
        <end position="401"/>
    </location>
</feature>
<dbReference type="Proteomes" id="UP000187209">
    <property type="component" value="Unassembled WGS sequence"/>
</dbReference>
<name>A0A1R2CB67_9CILI</name>
<accession>A0A1R2CB67</accession>
<dbReference type="AlphaFoldDB" id="A0A1R2CB67"/>
<proteinExistence type="predicted"/>
<keyword evidence="3" id="KW-1185">Reference proteome</keyword>
<comment type="caution">
    <text evidence="2">The sequence shown here is derived from an EMBL/GenBank/DDBJ whole genome shotgun (WGS) entry which is preliminary data.</text>
</comment>
<dbReference type="OrthoDB" id="324835at2759"/>
<feature type="compositionally biased region" description="Acidic residues" evidence="1">
    <location>
        <begin position="365"/>
        <end position="375"/>
    </location>
</feature>
<protein>
    <submittedName>
        <fullName evidence="2">Uncharacterized protein</fullName>
    </submittedName>
</protein>
<feature type="compositionally biased region" description="Acidic residues" evidence="1">
    <location>
        <begin position="392"/>
        <end position="401"/>
    </location>
</feature>
<evidence type="ECO:0000313" key="3">
    <source>
        <dbReference type="Proteomes" id="UP000187209"/>
    </source>
</evidence>
<evidence type="ECO:0000256" key="1">
    <source>
        <dbReference type="SAM" id="MobiDB-lite"/>
    </source>
</evidence>
<feature type="compositionally biased region" description="Basic and acidic residues" evidence="1">
    <location>
        <begin position="376"/>
        <end position="391"/>
    </location>
</feature>
<reference evidence="2 3" key="1">
    <citation type="submission" date="2016-11" db="EMBL/GenBank/DDBJ databases">
        <title>The macronuclear genome of Stentor coeruleus: a giant cell with tiny introns.</title>
        <authorList>
            <person name="Slabodnick M."/>
            <person name="Ruby J.G."/>
            <person name="Reiff S.B."/>
            <person name="Swart E.C."/>
            <person name="Gosai S."/>
            <person name="Prabakaran S."/>
            <person name="Witkowska E."/>
            <person name="Larue G.E."/>
            <person name="Fisher S."/>
            <person name="Freeman R.M."/>
            <person name="Gunawardena J."/>
            <person name="Chu W."/>
            <person name="Stover N.A."/>
            <person name="Gregory B.D."/>
            <person name="Nowacki M."/>
            <person name="Derisi J."/>
            <person name="Roy S.W."/>
            <person name="Marshall W.F."/>
            <person name="Sood P."/>
        </authorList>
    </citation>
    <scope>NUCLEOTIDE SEQUENCE [LARGE SCALE GENOMIC DNA]</scope>
    <source>
        <strain evidence="2">WM001</strain>
    </source>
</reference>
<gene>
    <name evidence="2" type="ORF">SteCoe_12308</name>
</gene>
<organism evidence="2 3">
    <name type="scientific">Stentor coeruleus</name>
    <dbReference type="NCBI Taxonomy" id="5963"/>
    <lineage>
        <taxon>Eukaryota</taxon>
        <taxon>Sar</taxon>
        <taxon>Alveolata</taxon>
        <taxon>Ciliophora</taxon>
        <taxon>Postciliodesmatophora</taxon>
        <taxon>Heterotrichea</taxon>
        <taxon>Heterotrichida</taxon>
        <taxon>Stentoridae</taxon>
        <taxon>Stentor</taxon>
    </lineage>
</organism>
<sequence length="680" mass="77969">MEGNTSVKRLSKKKFEMKLSKLSTSKPTDMLSSIEDLSKYTTRSASHSEQEQQSILDIDLQHHLSQVDTQVDMQMESREFMKSSLYTTEENSDDSPINFSKPYKKPKNLDAFSELTTNTSLYTQEEPSDEVTPSKIATKFSKIHTKKSSFITPDSKELNSDSDSQEISLPIKRKKSFKKVSAVPLKIFNKLIDIKKDSFIETGESYDLDEIEITVTPKEKVFNCSFMDRFKNNKIDKPNHTLAKGVLTDSSIYESLEIQAPKKLEGFFMRKPQITPRDILRESLKNEINKRKTTHINTECIFAKMPTDLPGKLIKKAQDDGESDYIPEDNEETEALEMEKIIRLEEGEESKDSEESDKSEKSQDTDMETESESTETENKNPHLDDSNKNMDIDDNPLEDSQNDSITVASETIPDTKLHPPILNSIFSTTTNASQPFVNFIKKPKNKFIDEEAELGSDHEEHDDLIKNIRDSDLEISEELDKDLEEIIDRDKVDDDEEMRYGKHLDQLMKDDDENIKKVVNAEFRRQRKDLDLIENGLGIMSKKDKLLEERKSLLAQRGTQVFSQNSKGINPEEMDDEELDRYKALKGSQELKFIRNQFSSKVMLDDKSLSIFNLISKPENSIASKSMLVGSDKSNSMRVFKSSTNLSSNRSFVFSKDKSITQAFEKTQTKKTKLYKLLSN</sequence>
<feature type="compositionally biased region" description="Acidic residues" evidence="1">
    <location>
        <begin position="346"/>
        <end position="355"/>
    </location>
</feature>
<evidence type="ECO:0000313" key="2">
    <source>
        <dbReference type="EMBL" id="OMJ86243.1"/>
    </source>
</evidence>
<dbReference type="EMBL" id="MPUH01000212">
    <property type="protein sequence ID" value="OMJ86243.1"/>
    <property type="molecule type" value="Genomic_DNA"/>
</dbReference>